<dbReference type="Pfam" id="PF17746">
    <property type="entry name" value="SfsA_N"/>
    <property type="match status" value="1"/>
</dbReference>
<dbReference type="Gene3D" id="3.40.1350.60">
    <property type="match status" value="1"/>
</dbReference>
<dbReference type="InterPro" id="IPR041465">
    <property type="entry name" value="SfsA_N"/>
</dbReference>
<dbReference type="Proteomes" id="UP001205566">
    <property type="component" value="Unassembled WGS sequence"/>
</dbReference>
<feature type="domain" description="SfsA N-terminal OB" evidence="3">
    <location>
        <begin position="45"/>
        <end position="105"/>
    </location>
</feature>
<comment type="similarity">
    <text evidence="1">Belongs to the SfsA family.</text>
</comment>
<name>A0ABT1NW80_9GAMM</name>
<dbReference type="Gene3D" id="2.40.50.580">
    <property type="match status" value="1"/>
</dbReference>
<organism evidence="4 5">
    <name type="scientific">Microbulbifer elongatus</name>
    <dbReference type="NCBI Taxonomy" id="86173"/>
    <lineage>
        <taxon>Bacteria</taxon>
        <taxon>Pseudomonadati</taxon>
        <taxon>Pseudomonadota</taxon>
        <taxon>Gammaproteobacteria</taxon>
        <taxon>Cellvibrionales</taxon>
        <taxon>Microbulbiferaceae</taxon>
        <taxon>Microbulbifer</taxon>
    </lineage>
</organism>
<accession>A0ABT1NW80</accession>
<evidence type="ECO:0000259" key="3">
    <source>
        <dbReference type="Pfam" id="PF17746"/>
    </source>
</evidence>
<protein>
    <recommendedName>
        <fullName evidence="1">Sugar fermentation stimulation protein homolog</fullName>
    </recommendedName>
</protein>
<dbReference type="NCBIfam" id="TIGR00230">
    <property type="entry name" value="sfsA"/>
    <property type="match status" value="1"/>
</dbReference>
<gene>
    <name evidence="1 4" type="primary">sfsA</name>
    <name evidence="4" type="ORF">HXX02_01560</name>
</gene>
<keyword evidence="5" id="KW-1185">Reference proteome</keyword>
<dbReference type="EMBL" id="JACASI010000010">
    <property type="protein sequence ID" value="MCQ3828125.1"/>
    <property type="molecule type" value="Genomic_DNA"/>
</dbReference>
<sequence>MTRLVYSGGQNFPNLSFTSTSDDFLSKKREVPVKLSPPLAQGKLLRRYKRFLADIELPNGEIITIHCPNTGSMKNCWEENTPCWYSDSGNPKRKYRHTLEISTTPEGARAGVNTGRANHLVEEAIHKGVVQELQGYDTLRREVKYGEENSRIDFLLSGEQGDCYVEVKNVTLAEGNRGLFPDAVSARGSKHLRELQKLAQSGTRAVLFYCVQHTAIETVEAAVEIDPAYAAALQEAVSAGVEVIAYRAKLDADEIRLIEPIPYRPAT</sequence>
<comment type="caution">
    <text evidence="4">The sequence shown here is derived from an EMBL/GenBank/DDBJ whole genome shotgun (WGS) entry which is preliminary data.</text>
</comment>
<evidence type="ECO:0000313" key="5">
    <source>
        <dbReference type="Proteomes" id="UP001205566"/>
    </source>
</evidence>
<dbReference type="CDD" id="cd22359">
    <property type="entry name" value="SfsA-like_bacterial"/>
    <property type="match status" value="1"/>
</dbReference>
<dbReference type="PANTHER" id="PTHR30545">
    <property type="entry name" value="SUGAR FERMENTATION STIMULATION PROTEIN A"/>
    <property type="match status" value="1"/>
</dbReference>
<dbReference type="PANTHER" id="PTHR30545:SF2">
    <property type="entry name" value="SUGAR FERMENTATION STIMULATION PROTEIN A"/>
    <property type="match status" value="1"/>
</dbReference>
<dbReference type="HAMAP" id="MF_00095">
    <property type="entry name" value="SfsA"/>
    <property type="match status" value="1"/>
</dbReference>
<feature type="domain" description="Sugar fermentation stimulation protein C-terminal" evidence="2">
    <location>
        <begin position="116"/>
        <end position="253"/>
    </location>
</feature>
<proteinExistence type="inferred from homology"/>
<evidence type="ECO:0000259" key="2">
    <source>
        <dbReference type="Pfam" id="PF03749"/>
    </source>
</evidence>
<dbReference type="InterPro" id="IPR040452">
    <property type="entry name" value="SfsA_C"/>
</dbReference>
<dbReference type="InterPro" id="IPR005224">
    <property type="entry name" value="SfsA"/>
</dbReference>
<evidence type="ECO:0000256" key="1">
    <source>
        <dbReference type="HAMAP-Rule" id="MF_00095"/>
    </source>
</evidence>
<evidence type="ECO:0000313" key="4">
    <source>
        <dbReference type="EMBL" id="MCQ3828125.1"/>
    </source>
</evidence>
<reference evidence="4" key="1">
    <citation type="thesis" date="2020" institute="Technische Universitat Dresden" country="Dresden, Germany">
        <title>The Agarolytic System of Microbulbifer elongatus PORT2, Isolated from Batu Karas, Pangandaran West Java Indonesia.</title>
        <authorList>
            <person name="Anggraeni S.R."/>
        </authorList>
    </citation>
    <scope>NUCLEOTIDE SEQUENCE</scope>
    <source>
        <strain evidence="4">PORT2</strain>
    </source>
</reference>
<dbReference type="Pfam" id="PF03749">
    <property type="entry name" value="SfsA"/>
    <property type="match status" value="1"/>
</dbReference>